<feature type="compositionally biased region" description="Basic and acidic residues" evidence="5">
    <location>
        <begin position="36"/>
        <end position="51"/>
    </location>
</feature>
<evidence type="ECO:0000256" key="1">
    <source>
        <dbReference type="ARBA" id="ARBA00004127"/>
    </source>
</evidence>
<evidence type="ECO:0000256" key="5">
    <source>
        <dbReference type="SAM" id="MobiDB-lite"/>
    </source>
</evidence>
<gene>
    <name evidence="7" type="ORF">C5F51_32115</name>
</gene>
<comment type="caution">
    <text evidence="7">The sequence shown here is derived from an EMBL/GenBank/DDBJ whole genome shotgun (WGS) entry which is preliminary data.</text>
</comment>
<keyword evidence="8" id="KW-1185">Reference proteome</keyword>
<feature type="transmembrane region" description="Helical" evidence="6">
    <location>
        <begin position="250"/>
        <end position="269"/>
    </location>
</feature>
<organism evidence="7 8">
    <name type="scientific">Nocardia nova</name>
    <dbReference type="NCBI Taxonomy" id="37330"/>
    <lineage>
        <taxon>Bacteria</taxon>
        <taxon>Bacillati</taxon>
        <taxon>Actinomycetota</taxon>
        <taxon>Actinomycetes</taxon>
        <taxon>Mycobacteriales</taxon>
        <taxon>Nocardiaceae</taxon>
        <taxon>Nocardia</taxon>
    </lineage>
</organism>
<keyword evidence="3 6" id="KW-1133">Transmembrane helix</keyword>
<feature type="transmembrane region" description="Helical" evidence="6">
    <location>
        <begin position="219"/>
        <end position="238"/>
    </location>
</feature>
<sequence length="277" mass="28522">MLPIRARLGGGRGSPAAQVHHPARSAAYSASVNDSDNVRDSGSWKHPHEPHGGGFASRLNWLRAGVLGANDGIVSTAGLVVGVASATAATTPILTAGVAGLVAGALSMAAGEYVSVSTQRDSERALLSLEKRELAEDPDYELTELTEIYRHKGLSEATARQVAQELTAHDAFAAHAEAELGLDPNELTNPWQAAFSSALAFTCGALLPLLAILLPPANWRIPVTFAAVLVALAATGSLSARLGGSNRRRAVLRVVIGGALAMIVTYGIGQIPGVSSG</sequence>
<evidence type="ECO:0000313" key="8">
    <source>
        <dbReference type="Proteomes" id="UP000238356"/>
    </source>
</evidence>
<dbReference type="GO" id="GO:0005384">
    <property type="term" value="F:manganese ion transmembrane transporter activity"/>
    <property type="evidence" value="ECO:0007669"/>
    <property type="project" value="InterPro"/>
</dbReference>
<dbReference type="AlphaFoldDB" id="A0A2S5ZWT5"/>
<dbReference type="Pfam" id="PF01988">
    <property type="entry name" value="VIT1"/>
    <property type="match status" value="1"/>
</dbReference>
<dbReference type="CDD" id="cd02432">
    <property type="entry name" value="Nodulin-21_like_1"/>
    <property type="match status" value="1"/>
</dbReference>
<evidence type="ECO:0000256" key="2">
    <source>
        <dbReference type="ARBA" id="ARBA00022692"/>
    </source>
</evidence>
<dbReference type="GO" id="GO:0012505">
    <property type="term" value="C:endomembrane system"/>
    <property type="evidence" value="ECO:0007669"/>
    <property type="project" value="UniProtKB-SubCell"/>
</dbReference>
<evidence type="ECO:0000256" key="6">
    <source>
        <dbReference type="SAM" id="Phobius"/>
    </source>
</evidence>
<proteinExistence type="predicted"/>
<dbReference type="EMBL" id="PSZD01000032">
    <property type="protein sequence ID" value="PPJ22130.1"/>
    <property type="molecule type" value="Genomic_DNA"/>
</dbReference>
<accession>A0A2S5ZWT5</accession>
<reference evidence="7 8" key="1">
    <citation type="submission" date="2018-02" db="EMBL/GenBank/DDBJ databases">
        <title>8 Nocardia nova and 1 Nocardia cyriacigeorgica strain used for evolution to TMP-SMX.</title>
        <authorList>
            <person name="Mehta H."/>
            <person name="Weng J."/>
            <person name="Shamoo Y."/>
        </authorList>
    </citation>
    <scope>NUCLEOTIDE SEQUENCE [LARGE SCALE GENOMIC DNA]</scope>
    <source>
        <strain evidence="7 8">BAA2227</strain>
    </source>
</reference>
<name>A0A2S5ZWT5_9NOCA</name>
<keyword evidence="2 6" id="KW-0812">Transmembrane</keyword>
<protein>
    <submittedName>
        <fullName evidence="7">VIT family protein</fullName>
    </submittedName>
</protein>
<dbReference type="PANTHER" id="PTHR31851">
    <property type="entry name" value="FE(2+)/MN(2+) TRANSPORTER PCL1"/>
    <property type="match status" value="1"/>
</dbReference>
<evidence type="ECO:0000256" key="4">
    <source>
        <dbReference type="ARBA" id="ARBA00023136"/>
    </source>
</evidence>
<comment type="subcellular location">
    <subcellularLocation>
        <location evidence="1">Endomembrane system</location>
        <topology evidence="1">Multi-pass membrane protein</topology>
    </subcellularLocation>
</comment>
<evidence type="ECO:0000256" key="3">
    <source>
        <dbReference type="ARBA" id="ARBA00022989"/>
    </source>
</evidence>
<dbReference type="Proteomes" id="UP000238356">
    <property type="component" value="Unassembled WGS sequence"/>
</dbReference>
<feature type="region of interest" description="Disordered" evidence="5">
    <location>
        <begin position="8"/>
        <end position="52"/>
    </location>
</feature>
<feature type="transmembrane region" description="Helical" evidence="6">
    <location>
        <begin position="193"/>
        <end position="213"/>
    </location>
</feature>
<keyword evidence="4 6" id="KW-0472">Membrane</keyword>
<evidence type="ECO:0000313" key="7">
    <source>
        <dbReference type="EMBL" id="PPJ22130.1"/>
    </source>
</evidence>
<dbReference type="GO" id="GO:0030026">
    <property type="term" value="P:intracellular manganese ion homeostasis"/>
    <property type="evidence" value="ECO:0007669"/>
    <property type="project" value="InterPro"/>
</dbReference>
<dbReference type="InterPro" id="IPR008217">
    <property type="entry name" value="Ccc1_fam"/>
</dbReference>